<dbReference type="Proteomes" id="UP000465609">
    <property type="component" value="Chromosome"/>
</dbReference>
<gene>
    <name evidence="2" type="ORF">MAUB_37220</name>
</gene>
<accession>A0ABM7IGK7</accession>
<evidence type="ECO:0000256" key="1">
    <source>
        <dbReference type="SAM" id="MobiDB-lite"/>
    </source>
</evidence>
<organism evidence="2 3">
    <name type="scientific">Mycolicibacterium aubagnense</name>
    <dbReference type="NCBI Taxonomy" id="319707"/>
    <lineage>
        <taxon>Bacteria</taxon>
        <taxon>Bacillati</taxon>
        <taxon>Actinomycetota</taxon>
        <taxon>Actinomycetes</taxon>
        <taxon>Mycobacteriales</taxon>
        <taxon>Mycobacteriaceae</taxon>
        <taxon>Mycolicibacterium</taxon>
    </lineage>
</organism>
<keyword evidence="3" id="KW-1185">Reference proteome</keyword>
<evidence type="ECO:0000313" key="3">
    <source>
        <dbReference type="Proteomes" id="UP000465609"/>
    </source>
</evidence>
<reference evidence="2 3" key="1">
    <citation type="journal article" date="2019" name="Emerg. Microbes Infect.">
        <title>Comprehensive subspecies identification of 175 nontuberculous mycobacteria species based on 7547 genomic profiles.</title>
        <authorList>
            <person name="Matsumoto Y."/>
            <person name="Kinjo T."/>
            <person name="Motooka D."/>
            <person name="Nabeya D."/>
            <person name="Jung N."/>
            <person name="Uechi K."/>
            <person name="Horii T."/>
            <person name="Iida T."/>
            <person name="Fujita J."/>
            <person name="Nakamura S."/>
        </authorList>
    </citation>
    <scope>NUCLEOTIDE SEQUENCE [LARGE SCALE GENOMIC DNA]</scope>
    <source>
        <strain evidence="2 3">JCM 15296</strain>
    </source>
</reference>
<proteinExistence type="predicted"/>
<evidence type="ECO:0000313" key="2">
    <source>
        <dbReference type="EMBL" id="BBX85849.1"/>
    </source>
</evidence>
<name>A0ABM7IGK7_9MYCO</name>
<feature type="region of interest" description="Disordered" evidence="1">
    <location>
        <begin position="1"/>
        <end position="24"/>
    </location>
</feature>
<dbReference type="EMBL" id="AP022577">
    <property type="protein sequence ID" value="BBX85849.1"/>
    <property type="molecule type" value="Genomic_DNA"/>
</dbReference>
<sequence length="225" mass="24058">METDSAGLRVPRRRSRTEPSVSQGLGSMLQERVAAGHLPELLIGLRWFFDTVQPDGAMVSAGGQVIRSGRRTLRFRPVDWQGHAVIEIVGSAGAGDPSPRAELEAYAQALDDMGEDVVASWIGRRGQVRSIALARPVHPTLRAAVERYVAGCSEHPGHQCACGRRARDSSVSLRAVKRAVGCHQAEFDALAGPWPDALDPSGELGLMAAWLVPQLTAQRVAGSAV</sequence>
<protein>
    <submittedName>
        <fullName evidence="2">Uncharacterized protein</fullName>
    </submittedName>
</protein>